<dbReference type="RefSeq" id="WP_342746242.1">
    <property type="nucleotide sequence ID" value="NZ_FOSG01000011.1"/>
</dbReference>
<reference evidence="2" key="1">
    <citation type="submission" date="2016-10" db="EMBL/GenBank/DDBJ databases">
        <authorList>
            <person name="Varghese N."/>
            <person name="Submissions S."/>
        </authorList>
    </citation>
    <scope>NUCLEOTIDE SEQUENCE [LARGE SCALE GENOMIC DNA]</scope>
    <source>
        <strain evidence="2">PL19</strain>
    </source>
</reference>
<dbReference type="Proteomes" id="UP000198928">
    <property type="component" value="Unassembled WGS sequence"/>
</dbReference>
<accession>A0A1I4DWC8</accession>
<name>A0A1I4DWC8_9ACTN</name>
<organism evidence="1 2">
    <name type="scientific">Streptomyces pini</name>
    <dbReference type="NCBI Taxonomy" id="1520580"/>
    <lineage>
        <taxon>Bacteria</taxon>
        <taxon>Bacillati</taxon>
        <taxon>Actinomycetota</taxon>
        <taxon>Actinomycetes</taxon>
        <taxon>Kitasatosporales</taxon>
        <taxon>Streptomycetaceae</taxon>
        <taxon>Streptomyces</taxon>
    </lineage>
</organism>
<keyword evidence="2" id="KW-1185">Reference proteome</keyword>
<protein>
    <submittedName>
        <fullName evidence="1">Uncharacterized protein</fullName>
    </submittedName>
</protein>
<evidence type="ECO:0000313" key="2">
    <source>
        <dbReference type="Proteomes" id="UP000198928"/>
    </source>
</evidence>
<sequence>MPLLGRRARAMHDFLRDRAAHGVQPWARLWGEGHGETWRRDAEYVERREGLWLDALLGG</sequence>
<evidence type="ECO:0000313" key="1">
    <source>
        <dbReference type="EMBL" id="SFK97968.1"/>
    </source>
</evidence>
<proteinExistence type="predicted"/>
<dbReference type="AlphaFoldDB" id="A0A1I4DWC8"/>
<dbReference type="EMBL" id="FOSG01000011">
    <property type="protein sequence ID" value="SFK97968.1"/>
    <property type="molecule type" value="Genomic_DNA"/>
</dbReference>
<gene>
    <name evidence="1" type="ORF">SAMN05192584_11148</name>
</gene>